<feature type="transmembrane region" description="Helical" evidence="7">
    <location>
        <begin position="5"/>
        <end position="24"/>
    </location>
</feature>
<proteinExistence type="inferred from homology"/>
<feature type="transmembrane region" description="Helical" evidence="7">
    <location>
        <begin position="278"/>
        <end position="299"/>
    </location>
</feature>
<evidence type="ECO:0000259" key="8">
    <source>
        <dbReference type="Pfam" id="PF06808"/>
    </source>
</evidence>
<protein>
    <recommendedName>
        <fullName evidence="7">TRAP transporter large permease protein</fullName>
    </recommendedName>
</protein>
<feature type="transmembrane region" description="Helical" evidence="7">
    <location>
        <begin position="404"/>
        <end position="428"/>
    </location>
</feature>
<feature type="transmembrane region" description="Helical" evidence="7">
    <location>
        <begin position="30"/>
        <end position="50"/>
    </location>
</feature>
<dbReference type="EMBL" id="JAEKJA010000003">
    <property type="protein sequence ID" value="MBJ3775021.1"/>
    <property type="molecule type" value="Genomic_DNA"/>
</dbReference>
<keyword evidence="2" id="KW-1003">Cell membrane</keyword>
<feature type="transmembrane region" description="Helical" evidence="7">
    <location>
        <begin position="311"/>
        <end position="333"/>
    </location>
</feature>
<dbReference type="AlphaFoldDB" id="A0A934IHD5"/>
<comment type="similarity">
    <text evidence="7">Belongs to the TRAP transporter large permease family.</text>
</comment>
<dbReference type="InterPro" id="IPR004681">
    <property type="entry name" value="TRAP_DctM"/>
</dbReference>
<evidence type="ECO:0000313" key="10">
    <source>
        <dbReference type="Proteomes" id="UP000609531"/>
    </source>
</evidence>
<feature type="transmembrane region" description="Helical" evidence="7">
    <location>
        <begin position="222"/>
        <end position="242"/>
    </location>
</feature>
<evidence type="ECO:0000256" key="6">
    <source>
        <dbReference type="ARBA" id="ARBA00023136"/>
    </source>
</evidence>
<keyword evidence="10" id="KW-1185">Reference proteome</keyword>
<feature type="transmembrane region" description="Helical" evidence="7">
    <location>
        <begin position="97"/>
        <end position="129"/>
    </location>
</feature>
<feature type="transmembrane region" description="Helical" evidence="7">
    <location>
        <begin position="340"/>
        <end position="359"/>
    </location>
</feature>
<dbReference type="PANTHER" id="PTHR33362:SF5">
    <property type="entry name" value="C4-DICARBOXYLATE TRAP TRANSPORTER LARGE PERMEASE PROTEIN DCTM"/>
    <property type="match status" value="1"/>
</dbReference>
<feature type="transmembrane region" description="Helical" evidence="7">
    <location>
        <begin position="141"/>
        <end position="167"/>
    </location>
</feature>
<dbReference type="PANTHER" id="PTHR33362">
    <property type="entry name" value="SIALIC ACID TRAP TRANSPORTER PERMEASE PROTEIN SIAT-RELATED"/>
    <property type="match status" value="1"/>
</dbReference>
<dbReference type="InterPro" id="IPR010656">
    <property type="entry name" value="DctM"/>
</dbReference>
<evidence type="ECO:0000256" key="1">
    <source>
        <dbReference type="ARBA" id="ARBA00004429"/>
    </source>
</evidence>
<keyword evidence="6 7" id="KW-0472">Membrane</keyword>
<comment type="function">
    <text evidence="7">Part of the tripartite ATP-independent periplasmic (TRAP) transport system.</text>
</comment>
<accession>A0A934IHD5</accession>
<gene>
    <name evidence="9" type="ORF">JCR33_04940</name>
</gene>
<keyword evidence="5 7" id="KW-1133">Transmembrane helix</keyword>
<dbReference type="Pfam" id="PF06808">
    <property type="entry name" value="DctM"/>
    <property type="match status" value="1"/>
</dbReference>
<comment type="subcellular location">
    <subcellularLocation>
        <location evidence="1 7">Cell inner membrane</location>
        <topology evidence="1 7">Multi-pass membrane protein</topology>
    </subcellularLocation>
</comment>
<name>A0A934IHD5_9HYPH</name>
<evidence type="ECO:0000256" key="7">
    <source>
        <dbReference type="RuleBase" id="RU369079"/>
    </source>
</evidence>
<keyword evidence="4 7" id="KW-0812">Transmembrane</keyword>
<reference evidence="9" key="1">
    <citation type="submission" date="2020-12" db="EMBL/GenBank/DDBJ databases">
        <title>Bacterial taxonomy.</title>
        <authorList>
            <person name="Pan X."/>
        </authorList>
    </citation>
    <scope>NUCLEOTIDE SEQUENCE</scope>
    <source>
        <strain evidence="9">B2012</strain>
    </source>
</reference>
<evidence type="ECO:0000256" key="5">
    <source>
        <dbReference type="ARBA" id="ARBA00022989"/>
    </source>
</evidence>
<comment type="subunit">
    <text evidence="7">The complex comprises the extracytoplasmic solute receptor protein and the two transmembrane proteins.</text>
</comment>
<feature type="transmembrane region" description="Helical" evidence="7">
    <location>
        <begin position="365"/>
        <end position="392"/>
    </location>
</feature>
<dbReference type="PIRSF" id="PIRSF006066">
    <property type="entry name" value="HI0050"/>
    <property type="match status" value="1"/>
</dbReference>
<feature type="transmembrane region" description="Helical" evidence="7">
    <location>
        <begin position="248"/>
        <end position="266"/>
    </location>
</feature>
<dbReference type="GO" id="GO:0022857">
    <property type="term" value="F:transmembrane transporter activity"/>
    <property type="evidence" value="ECO:0007669"/>
    <property type="project" value="UniProtKB-UniRule"/>
</dbReference>
<keyword evidence="3 7" id="KW-0997">Cell inner membrane</keyword>
<evidence type="ECO:0000256" key="3">
    <source>
        <dbReference type="ARBA" id="ARBA00022519"/>
    </source>
</evidence>
<dbReference type="NCBIfam" id="TIGR00786">
    <property type="entry name" value="dctM"/>
    <property type="match status" value="1"/>
</dbReference>
<evidence type="ECO:0000256" key="4">
    <source>
        <dbReference type="ARBA" id="ARBA00022692"/>
    </source>
</evidence>
<feature type="transmembrane region" description="Helical" evidence="7">
    <location>
        <begin position="57"/>
        <end position="77"/>
    </location>
</feature>
<evidence type="ECO:0000313" key="9">
    <source>
        <dbReference type="EMBL" id="MBJ3775021.1"/>
    </source>
</evidence>
<sequence>MSDPLVGLLGFVVALALILVGMPVAVALGLVGAVGFAILNGVSGAAFVLASAPFEAMFPYTLSVIPLFLLMGVFAARCGLSRDLYSAADALVGRLRGGLALATIVASAAFGAICGSSLATVATIGRVAVPEMRAAGYDDRLSAASIAAGGTLGVLIPPSILLVIYGILTEQSIGALFSAAIIPGLLATLLYGLSVAIQVRLMPELAGPPRALGRRERRADVLAAWPAALIFAVAIGGIQFGLFSPTEAAAVGAAGALLVALARRALTRPILGAAVMEVVSTTGMVFFIIVGATLFNFFVETAGLPQYLVGAIAESGFSAGTVLLLVIVFYLVLGCFMDSMAMIFLTVPFIFPVVTAMGYDPIWFGILVVTVAEIGLITPPIGMNLFVLQGVAPDLASRTVMRGVVPFLIADAVRLALLVAVPSLALWLPSTMR</sequence>
<dbReference type="RefSeq" id="WP_198880916.1">
    <property type="nucleotide sequence ID" value="NZ_JAEKJA010000003.1"/>
</dbReference>
<feature type="domain" description="TRAP C4-dicarboxylate transport system permease DctM subunit" evidence="8">
    <location>
        <begin position="11"/>
        <end position="423"/>
    </location>
</feature>
<evidence type="ECO:0000256" key="2">
    <source>
        <dbReference type="ARBA" id="ARBA00022475"/>
    </source>
</evidence>
<organism evidence="9 10">
    <name type="scientific">Acuticoccus mangrovi</name>
    <dbReference type="NCBI Taxonomy" id="2796142"/>
    <lineage>
        <taxon>Bacteria</taxon>
        <taxon>Pseudomonadati</taxon>
        <taxon>Pseudomonadota</taxon>
        <taxon>Alphaproteobacteria</taxon>
        <taxon>Hyphomicrobiales</taxon>
        <taxon>Amorphaceae</taxon>
        <taxon>Acuticoccus</taxon>
    </lineage>
</organism>
<dbReference type="Proteomes" id="UP000609531">
    <property type="component" value="Unassembled WGS sequence"/>
</dbReference>
<comment type="caution">
    <text evidence="9">The sequence shown here is derived from an EMBL/GenBank/DDBJ whole genome shotgun (WGS) entry which is preliminary data.</text>
</comment>
<dbReference type="GO" id="GO:0005886">
    <property type="term" value="C:plasma membrane"/>
    <property type="evidence" value="ECO:0007669"/>
    <property type="project" value="UniProtKB-SubCell"/>
</dbReference>
<keyword evidence="7" id="KW-0813">Transport</keyword>
<feature type="transmembrane region" description="Helical" evidence="7">
    <location>
        <begin position="173"/>
        <end position="201"/>
    </location>
</feature>